<sequence>MQVQVRKLEGSWDLGYALHKHTLSSVYLGDDEYGHPRFDNTRSEPGEALYQLKYRGDWNQIAPLAAQIQATLLPLFGKIGLIIPMPASTTRARQPVDELAAELGRITGIPVFNNIVVKAPAPQGAPQLKNLHSREEKDAALQGRFSINPCITNEGRWDALLLDDLFDTGATMAAVCNALRTYNKINRVYAAAITWK</sequence>
<dbReference type="InterPro" id="IPR029057">
    <property type="entry name" value="PRTase-like"/>
</dbReference>
<dbReference type="GO" id="GO:0016757">
    <property type="term" value="F:glycosyltransferase activity"/>
    <property type="evidence" value="ECO:0007669"/>
    <property type="project" value="UniProtKB-KW"/>
</dbReference>
<protein>
    <submittedName>
        <fullName evidence="1">Amidophosphoribosyltransferase</fullName>
    </submittedName>
</protein>
<proteinExistence type="predicted"/>
<dbReference type="PANTHER" id="PTHR47505">
    <property type="entry name" value="DNA UTILIZATION PROTEIN YHGH"/>
    <property type="match status" value="1"/>
</dbReference>
<accession>A0A0J5NW00</accession>
<dbReference type="InterPro" id="IPR051910">
    <property type="entry name" value="ComF/GntX_DNA_util-trans"/>
</dbReference>
<evidence type="ECO:0000313" key="2">
    <source>
        <dbReference type="Proteomes" id="UP000036196"/>
    </source>
</evidence>
<keyword evidence="1" id="KW-0808">Transferase</keyword>
<dbReference type="PATRIC" id="fig|61647.15.peg.1376"/>
<dbReference type="EMBL" id="LDZF01000017">
    <property type="protein sequence ID" value="KMK12522.1"/>
    <property type="molecule type" value="Genomic_DNA"/>
</dbReference>
<dbReference type="SUPFAM" id="SSF53271">
    <property type="entry name" value="PRTase-like"/>
    <property type="match status" value="1"/>
</dbReference>
<dbReference type="RefSeq" id="WP_012540894.1">
    <property type="nucleotide sequence ID" value="NZ_LDZF01000017.1"/>
</dbReference>
<dbReference type="AlphaFoldDB" id="A0A0J5NW00"/>
<keyword evidence="2" id="KW-1185">Reference proteome</keyword>
<dbReference type="PANTHER" id="PTHR47505:SF1">
    <property type="entry name" value="DNA UTILIZATION PROTEIN YHGH"/>
    <property type="match status" value="1"/>
</dbReference>
<comment type="caution">
    <text evidence="1">The sequence shown here is derived from an EMBL/GenBank/DDBJ whole genome shotgun (WGS) entry which is preliminary data.</text>
</comment>
<evidence type="ECO:0000313" key="1">
    <source>
        <dbReference type="EMBL" id="KMK12522.1"/>
    </source>
</evidence>
<keyword evidence="1" id="KW-0328">Glycosyltransferase</keyword>
<gene>
    <name evidence="1" type="ORF">ABW06_15900</name>
</gene>
<dbReference type="Proteomes" id="UP000036196">
    <property type="component" value="Unassembled WGS sequence"/>
</dbReference>
<reference evidence="1 2" key="1">
    <citation type="submission" date="2015-05" db="EMBL/GenBank/DDBJ databases">
        <title>Genome sequences of Pluralibacter gergoviae.</title>
        <authorList>
            <person name="Greninger A.L."/>
            <person name="Miller S."/>
        </authorList>
    </citation>
    <scope>NUCLEOTIDE SEQUENCE [LARGE SCALE GENOMIC DNA]</scope>
    <source>
        <strain evidence="1 2">JS81F13</strain>
    </source>
</reference>
<name>A0A0J5NW00_PLUGE</name>
<dbReference type="Gene3D" id="3.40.50.2020">
    <property type="match status" value="1"/>
</dbReference>
<organism evidence="1 2">
    <name type="scientific">Pluralibacter gergoviae</name>
    <name type="common">Enterobacter gergoviae</name>
    <dbReference type="NCBI Taxonomy" id="61647"/>
    <lineage>
        <taxon>Bacteria</taxon>
        <taxon>Pseudomonadati</taxon>
        <taxon>Pseudomonadota</taxon>
        <taxon>Gammaproteobacteria</taxon>
        <taxon>Enterobacterales</taxon>
        <taxon>Enterobacteriaceae</taxon>
        <taxon>Pluralibacter</taxon>
    </lineage>
</organism>